<dbReference type="SUPFAM" id="SSF54913">
    <property type="entry name" value="GlnB-like"/>
    <property type="match status" value="1"/>
</dbReference>
<evidence type="ECO:0000313" key="2">
    <source>
        <dbReference type="EMBL" id="KKR42897.1"/>
    </source>
</evidence>
<dbReference type="InterPro" id="IPR011322">
    <property type="entry name" value="N-reg_PII-like_a/b"/>
</dbReference>
<dbReference type="Gene3D" id="3.30.70.120">
    <property type="match status" value="1"/>
</dbReference>
<dbReference type="GO" id="GO:0010038">
    <property type="term" value="P:response to metal ion"/>
    <property type="evidence" value="ECO:0007669"/>
    <property type="project" value="InterPro"/>
</dbReference>
<dbReference type="GO" id="GO:0005507">
    <property type="term" value="F:copper ion binding"/>
    <property type="evidence" value="ECO:0007669"/>
    <property type="project" value="TreeGrafter"/>
</dbReference>
<dbReference type="Proteomes" id="UP000034301">
    <property type="component" value="Unassembled WGS sequence"/>
</dbReference>
<accession>A0A0G0TY26</accession>
<evidence type="ECO:0000256" key="1">
    <source>
        <dbReference type="ARBA" id="ARBA00010169"/>
    </source>
</evidence>
<evidence type="ECO:0000313" key="3">
    <source>
        <dbReference type="Proteomes" id="UP000034301"/>
    </source>
</evidence>
<dbReference type="InterPro" id="IPR004323">
    <property type="entry name" value="Ion_tolerance_CutA"/>
</dbReference>
<protein>
    <submittedName>
        <fullName evidence="2">CutA1 divalent ion tolerance protein</fullName>
    </submittedName>
</protein>
<dbReference type="AlphaFoldDB" id="A0A0G0TY26"/>
<comment type="similarity">
    <text evidence="1">Belongs to the CutA family.</text>
</comment>
<sequence>MVFIHTTCATVKEAETLGKLIIDNKMGACVHSWPIKSMYKWEGELKATEEVMIVIVTFESKLEDVNDLISKHHSYSTPMIAGVDIRRINRSYKEWMTQNIS</sequence>
<proteinExistence type="inferred from homology"/>
<comment type="caution">
    <text evidence="2">The sequence shown here is derived from an EMBL/GenBank/DDBJ whole genome shotgun (WGS) entry which is preliminary data.</text>
</comment>
<reference evidence="2 3" key="1">
    <citation type="journal article" date="2015" name="Nature">
        <title>rRNA introns, odd ribosomes, and small enigmatic genomes across a large radiation of phyla.</title>
        <authorList>
            <person name="Brown C.T."/>
            <person name="Hug L.A."/>
            <person name="Thomas B.C."/>
            <person name="Sharon I."/>
            <person name="Castelle C.J."/>
            <person name="Singh A."/>
            <person name="Wilkins M.J."/>
            <person name="Williams K.H."/>
            <person name="Banfield J.F."/>
        </authorList>
    </citation>
    <scope>NUCLEOTIDE SEQUENCE [LARGE SCALE GENOMIC DNA]</scope>
</reference>
<organism evidence="2 3">
    <name type="scientific">Candidatus Nomurabacteria bacterium GW2011_GWF2_40_12</name>
    <dbReference type="NCBI Taxonomy" id="1618776"/>
    <lineage>
        <taxon>Bacteria</taxon>
        <taxon>Candidatus Nomuraibacteriota</taxon>
    </lineage>
</organism>
<dbReference type="EMBL" id="LBYC01000013">
    <property type="protein sequence ID" value="KKR42897.1"/>
    <property type="molecule type" value="Genomic_DNA"/>
</dbReference>
<dbReference type="Pfam" id="PF03091">
    <property type="entry name" value="CutA1"/>
    <property type="match status" value="1"/>
</dbReference>
<dbReference type="PANTHER" id="PTHR23419:SF8">
    <property type="entry name" value="FI09726P"/>
    <property type="match status" value="1"/>
</dbReference>
<dbReference type="PANTHER" id="PTHR23419">
    <property type="entry name" value="DIVALENT CATION TOLERANCE CUTA-RELATED"/>
    <property type="match status" value="1"/>
</dbReference>
<dbReference type="InterPro" id="IPR015867">
    <property type="entry name" value="N-reg_PII/ATP_PRibTrfase_C"/>
</dbReference>
<gene>
    <name evidence="2" type="ORF">UT78_C0013G0015</name>
</gene>
<name>A0A0G0TY26_9BACT</name>